<feature type="transmembrane region" description="Helical" evidence="7">
    <location>
        <begin position="160"/>
        <end position="178"/>
    </location>
</feature>
<dbReference type="RefSeq" id="WP_331834158.1">
    <property type="nucleotide sequence ID" value="NZ_JARXNH020000050.1"/>
</dbReference>
<feature type="domain" description="Major facilitator superfamily (MFS) profile" evidence="8">
    <location>
        <begin position="36"/>
        <end position="412"/>
    </location>
</feature>
<evidence type="ECO:0000256" key="3">
    <source>
        <dbReference type="ARBA" id="ARBA00022692"/>
    </source>
</evidence>
<accession>A0ABU8Z2C3</accession>
<feature type="transmembrane region" description="Helical" evidence="7">
    <location>
        <begin position="104"/>
        <end position="125"/>
    </location>
</feature>
<feature type="transmembrane region" description="Helical" evidence="7">
    <location>
        <begin position="33"/>
        <end position="52"/>
    </location>
</feature>
<comment type="subcellular location">
    <subcellularLocation>
        <location evidence="1">Cell membrane</location>
        <topology evidence="1">Multi-pass membrane protein</topology>
    </subcellularLocation>
</comment>
<feature type="region of interest" description="Disordered" evidence="6">
    <location>
        <begin position="1"/>
        <end position="25"/>
    </location>
</feature>
<feature type="compositionally biased region" description="Basic and acidic residues" evidence="6">
    <location>
        <begin position="1"/>
        <end position="10"/>
    </location>
</feature>
<dbReference type="Gene3D" id="1.20.1250.20">
    <property type="entry name" value="MFS general substrate transporter like domains"/>
    <property type="match status" value="1"/>
</dbReference>
<keyword evidence="4 7" id="KW-1133">Transmembrane helix</keyword>
<evidence type="ECO:0000313" key="9">
    <source>
        <dbReference type="EMBL" id="MEK0247723.1"/>
    </source>
</evidence>
<evidence type="ECO:0000256" key="7">
    <source>
        <dbReference type="SAM" id="Phobius"/>
    </source>
</evidence>
<feature type="transmembrane region" description="Helical" evidence="7">
    <location>
        <begin position="266"/>
        <end position="287"/>
    </location>
</feature>
<keyword evidence="5 7" id="KW-0472">Membrane</keyword>
<dbReference type="InterPro" id="IPR011701">
    <property type="entry name" value="MFS"/>
</dbReference>
<reference evidence="9 10" key="1">
    <citation type="submission" date="2024-03" db="EMBL/GenBank/DDBJ databases">
        <title>Two novel Raoultella species associated with bleeding cankers of broadleaf hosts, Raoultella scottia sp. nov. and Raoultella lignicola sp. nov.</title>
        <authorList>
            <person name="Brady C.L."/>
        </authorList>
    </citation>
    <scope>NUCLEOTIDE SEQUENCE [LARGE SCALE GENOMIC DNA]</scope>
    <source>
        <strain evidence="9 10">BAC 10a-01-01</strain>
    </source>
</reference>
<dbReference type="InterPro" id="IPR050189">
    <property type="entry name" value="MFS_Efflux_Transporters"/>
</dbReference>
<evidence type="ECO:0000259" key="8">
    <source>
        <dbReference type="PROSITE" id="PS50850"/>
    </source>
</evidence>
<gene>
    <name evidence="9" type="ORF">QFI66_006270</name>
</gene>
<organism evidence="9 10">
    <name type="scientific">Raoultella scottii</name>
    <dbReference type="NCBI Taxonomy" id="3040937"/>
    <lineage>
        <taxon>Bacteria</taxon>
        <taxon>Pseudomonadati</taxon>
        <taxon>Pseudomonadota</taxon>
        <taxon>Gammaproteobacteria</taxon>
        <taxon>Enterobacterales</taxon>
        <taxon>Enterobacteriaceae</taxon>
        <taxon>Klebsiella/Raoultella group</taxon>
        <taxon>Raoultella</taxon>
    </lineage>
</organism>
<feature type="transmembrane region" description="Helical" evidence="7">
    <location>
        <begin position="131"/>
        <end position="153"/>
    </location>
</feature>
<feature type="transmembrane region" description="Helical" evidence="7">
    <location>
        <begin position="323"/>
        <end position="346"/>
    </location>
</feature>
<comment type="caution">
    <text evidence="9">The sequence shown here is derived from an EMBL/GenBank/DDBJ whole genome shotgun (WGS) entry which is preliminary data.</text>
</comment>
<feature type="transmembrane region" description="Helical" evidence="7">
    <location>
        <begin position="72"/>
        <end position="97"/>
    </location>
</feature>
<evidence type="ECO:0000256" key="2">
    <source>
        <dbReference type="ARBA" id="ARBA00022475"/>
    </source>
</evidence>
<dbReference type="PANTHER" id="PTHR43124">
    <property type="entry name" value="PURINE EFFLUX PUMP PBUE"/>
    <property type="match status" value="1"/>
</dbReference>
<dbReference type="InterPro" id="IPR020846">
    <property type="entry name" value="MFS_dom"/>
</dbReference>
<evidence type="ECO:0000256" key="4">
    <source>
        <dbReference type="ARBA" id="ARBA00022989"/>
    </source>
</evidence>
<dbReference type="SUPFAM" id="SSF103473">
    <property type="entry name" value="MFS general substrate transporter"/>
    <property type="match status" value="1"/>
</dbReference>
<evidence type="ECO:0000256" key="6">
    <source>
        <dbReference type="SAM" id="MobiDB-lite"/>
    </source>
</evidence>
<proteinExistence type="predicted"/>
<dbReference type="InterPro" id="IPR036259">
    <property type="entry name" value="MFS_trans_sf"/>
</dbReference>
<protein>
    <submittedName>
        <fullName evidence="9">MFS transporter</fullName>
    </submittedName>
</protein>
<feature type="transmembrane region" description="Helical" evidence="7">
    <location>
        <begin position="358"/>
        <end position="384"/>
    </location>
</feature>
<dbReference type="Pfam" id="PF07690">
    <property type="entry name" value="MFS_1"/>
    <property type="match status" value="1"/>
</dbReference>
<name>A0ABU8Z2C3_9ENTR</name>
<keyword evidence="3 7" id="KW-0812">Transmembrane</keyword>
<feature type="transmembrane region" description="Helical" evidence="7">
    <location>
        <begin position="233"/>
        <end position="254"/>
    </location>
</feature>
<evidence type="ECO:0000256" key="1">
    <source>
        <dbReference type="ARBA" id="ARBA00004651"/>
    </source>
</evidence>
<feature type="transmembrane region" description="Helical" evidence="7">
    <location>
        <begin position="390"/>
        <end position="407"/>
    </location>
</feature>
<feature type="transmembrane region" description="Helical" evidence="7">
    <location>
        <begin position="299"/>
        <end position="317"/>
    </location>
</feature>
<dbReference type="PROSITE" id="PS50850">
    <property type="entry name" value="MFS"/>
    <property type="match status" value="1"/>
</dbReference>
<evidence type="ECO:0000256" key="5">
    <source>
        <dbReference type="ARBA" id="ARBA00023136"/>
    </source>
</evidence>
<evidence type="ECO:0000313" key="10">
    <source>
        <dbReference type="Proteomes" id="UP001334005"/>
    </source>
</evidence>
<dbReference type="EMBL" id="JARXNH020000050">
    <property type="protein sequence ID" value="MEK0247723.1"/>
    <property type="molecule type" value="Genomic_DNA"/>
</dbReference>
<dbReference type="PANTHER" id="PTHR43124:SF4">
    <property type="entry name" value="SUGAR EFFLUX TRANSPORTER"/>
    <property type="match status" value="1"/>
</dbReference>
<dbReference type="CDD" id="cd17324">
    <property type="entry name" value="MFS_NepI_like"/>
    <property type="match status" value="1"/>
</dbReference>
<keyword evidence="2" id="KW-1003">Cell membrane</keyword>
<dbReference type="Proteomes" id="UP001334005">
    <property type="component" value="Unassembled WGS sequence"/>
</dbReference>
<keyword evidence="10" id="KW-1185">Reference proteome</keyword>
<sequence length="416" mass="42600">MHSHGTESKVDSSSQTHHAAAHHRGSNISQARAVAAILALSMGCFTFVSTELMPVGVLPAMAEGLHVSLGAAGYLVTIFAFMVALTAAPLTSILAGFNRKALMAGLLAACCVGNLVTFLAPGYFVVFLGRILVAAAIGVFWSTAVVTAVHMVSSRHAVRATAIVFGGVSLAAVLGVPVGTMLGDLYNWRAVFAALSALSLLVFTLIVWSVPAVRISKAARRGAMSSVLKNGPLLAVFGITALVVTGNFLAYTYISPYLEQIAGQSPAQIGMLLLIYGAAGVVTNFAIGPFASSAPRTSLGLVTALFMLSLACLNSAAASTAALFITLAAWGAAYGALPVLLQTLVFREASRIPGAADAATSINVSVFNAAIGLGSLLGGMLINLAGPHPIPYLSACFGLAGLGAIFISREGKSRQH</sequence>
<feature type="transmembrane region" description="Helical" evidence="7">
    <location>
        <begin position="190"/>
        <end position="213"/>
    </location>
</feature>